<name>V4SP43_CITCL</name>
<protein>
    <submittedName>
        <fullName evidence="1">Uncharacterized protein</fullName>
    </submittedName>
</protein>
<feature type="non-terminal residue" evidence="1">
    <location>
        <position position="100"/>
    </location>
</feature>
<proteinExistence type="predicted"/>
<gene>
    <name evidence="1" type="ORF">CICLE_v10033320mg</name>
</gene>
<accession>V4SP43</accession>
<dbReference type="AlphaFoldDB" id="V4SP43"/>
<dbReference type="InParanoid" id="V4SP43"/>
<organism evidence="1 2">
    <name type="scientific">Citrus clementina</name>
    <name type="common">Clementine</name>
    <name type="synonym">Citrus deliciosa x Citrus sinensis</name>
    <dbReference type="NCBI Taxonomy" id="85681"/>
    <lineage>
        <taxon>Eukaryota</taxon>
        <taxon>Viridiplantae</taxon>
        <taxon>Streptophyta</taxon>
        <taxon>Embryophyta</taxon>
        <taxon>Tracheophyta</taxon>
        <taxon>Spermatophyta</taxon>
        <taxon>Magnoliopsida</taxon>
        <taxon>eudicotyledons</taxon>
        <taxon>Gunneridae</taxon>
        <taxon>Pentapetalae</taxon>
        <taxon>rosids</taxon>
        <taxon>malvids</taxon>
        <taxon>Sapindales</taxon>
        <taxon>Rutaceae</taxon>
        <taxon>Aurantioideae</taxon>
        <taxon>Citrus</taxon>
    </lineage>
</organism>
<dbReference type="Gramene" id="ESR49588">
    <property type="protein sequence ID" value="ESR49588"/>
    <property type="gene ID" value="CICLE_v10033320mg"/>
</dbReference>
<dbReference type="PANTHER" id="PTHR48258:SF15">
    <property type="entry name" value="OS02G0543900 PROTEIN"/>
    <property type="match status" value="1"/>
</dbReference>
<dbReference type="EMBL" id="KI536726">
    <property type="protein sequence ID" value="ESR49588.1"/>
    <property type="molecule type" value="Genomic_DNA"/>
</dbReference>
<dbReference type="Proteomes" id="UP000030687">
    <property type="component" value="Unassembled WGS sequence"/>
</dbReference>
<dbReference type="PANTHER" id="PTHR48258">
    <property type="entry name" value="DUF4218 DOMAIN-CONTAINING PROTEIN-RELATED"/>
    <property type="match status" value="1"/>
</dbReference>
<reference evidence="1 2" key="1">
    <citation type="submission" date="2013-10" db="EMBL/GenBank/DDBJ databases">
        <authorList>
            <consortium name="International Citrus Genome Consortium"/>
            <person name="Jenkins J."/>
            <person name="Schmutz J."/>
            <person name="Prochnik S."/>
            <person name="Rokhsar D."/>
            <person name="Gmitter F."/>
            <person name="Ollitrault P."/>
            <person name="Machado M."/>
            <person name="Talon M."/>
            <person name="Wincker P."/>
            <person name="Jaillon O."/>
            <person name="Morgante M."/>
        </authorList>
    </citation>
    <scope>NUCLEOTIDE SEQUENCE</scope>
    <source>
        <strain evidence="2">cv. Clemenules</strain>
    </source>
</reference>
<evidence type="ECO:0000313" key="1">
    <source>
        <dbReference type="EMBL" id="ESR49588.1"/>
    </source>
</evidence>
<keyword evidence="2" id="KW-1185">Reference proteome</keyword>
<sequence length="100" mass="11739">MESVHGQEFVDWFRCRIIKLYNDGQVDREMLSLAHGPGRRITCYPCCNVNGFRFHTMDCDETSTTQNCGVLVRREHENENISYYELIKDIVELSYIEGNK</sequence>
<dbReference type="KEGG" id="cic:CICLE_v10033320mg"/>
<evidence type="ECO:0000313" key="2">
    <source>
        <dbReference type="Proteomes" id="UP000030687"/>
    </source>
</evidence>